<dbReference type="Proteomes" id="UP000001628">
    <property type="component" value="Unassembled WGS sequence"/>
</dbReference>
<dbReference type="RefSeq" id="XP_010757683.1">
    <property type="nucleotide sequence ID" value="XM_010759381.1"/>
</dbReference>
<evidence type="ECO:0000313" key="2">
    <source>
        <dbReference type="Proteomes" id="UP000001628"/>
    </source>
</evidence>
<dbReference type="PANTHER" id="PTHR21310:SF37">
    <property type="entry name" value="AMINOGLYCOSIDE PHOSPHOTRANSFERASE DOMAIN-CONTAINING PROTEIN"/>
    <property type="match status" value="1"/>
</dbReference>
<dbReference type="SUPFAM" id="SSF56112">
    <property type="entry name" value="Protein kinase-like (PK-like)"/>
    <property type="match status" value="1"/>
</dbReference>
<reference evidence="1 2" key="1">
    <citation type="journal article" date="2011" name="PLoS Genet.">
        <title>Comparative genomic analysis of human fungal pathogens causing paracoccidioidomycosis.</title>
        <authorList>
            <person name="Desjardins C.A."/>
            <person name="Champion M.D."/>
            <person name="Holder J.W."/>
            <person name="Muszewska A."/>
            <person name="Goldberg J."/>
            <person name="Bailao A.M."/>
            <person name="Brigido M.M."/>
            <person name="Ferreira M.E."/>
            <person name="Garcia A.M."/>
            <person name="Grynberg M."/>
            <person name="Gujja S."/>
            <person name="Heiman D.I."/>
            <person name="Henn M.R."/>
            <person name="Kodira C.D."/>
            <person name="Leon-Narvaez H."/>
            <person name="Longo L.V."/>
            <person name="Ma L.J."/>
            <person name="Malavazi I."/>
            <person name="Matsuo A.L."/>
            <person name="Morais F.V."/>
            <person name="Pereira M."/>
            <person name="Rodriguez-Brito S."/>
            <person name="Sakthikumar S."/>
            <person name="Salem-Izacc S.M."/>
            <person name="Sykes S.M."/>
            <person name="Teixeira M.M."/>
            <person name="Vallejo M.C."/>
            <person name="Walter M.E."/>
            <person name="Yandava C."/>
            <person name="Young S."/>
            <person name="Zeng Q."/>
            <person name="Zucker J."/>
            <person name="Felipe M.S."/>
            <person name="Goldman G.H."/>
            <person name="Haas B.J."/>
            <person name="McEwen J.G."/>
            <person name="Nino-Vega G."/>
            <person name="Puccia R."/>
            <person name="San-Blas G."/>
            <person name="Soares C.M."/>
            <person name="Birren B.W."/>
            <person name="Cuomo C.A."/>
        </authorList>
    </citation>
    <scope>NUCLEOTIDE SEQUENCE [LARGE SCALE GENOMIC DNA]</scope>
    <source>
        <strain evidence="1 2">Pb18</strain>
    </source>
</reference>
<protein>
    <recommendedName>
        <fullName evidence="3">Aminoglycoside phosphotransferase domain-containing protein</fullName>
    </recommendedName>
</protein>
<evidence type="ECO:0000313" key="1">
    <source>
        <dbReference type="EMBL" id="EEH45897.1"/>
    </source>
</evidence>
<dbReference type="OMA" id="WEPDLDQ"/>
<dbReference type="InterPro" id="IPR051678">
    <property type="entry name" value="AGP_Transferase"/>
</dbReference>
<dbReference type="GeneID" id="22581600"/>
<dbReference type="eggNOG" id="ENOG502SKQE">
    <property type="taxonomic scope" value="Eukaryota"/>
</dbReference>
<organism evidence="1 2">
    <name type="scientific">Paracoccidioides brasiliensis (strain Pb18)</name>
    <dbReference type="NCBI Taxonomy" id="502780"/>
    <lineage>
        <taxon>Eukaryota</taxon>
        <taxon>Fungi</taxon>
        <taxon>Dikarya</taxon>
        <taxon>Ascomycota</taxon>
        <taxon>Pezizomycotina</taxon>
        <taxon>Eurotiomycetes</taxon>
        <taxon>Eurotiomycetidae</taxon>
        <taxon>Onygenales</taxon>
        <taxon>Ajellomycetaceae</taxon>
        <taxon>Paracoccidioides</taxon>
    </lineage>
</organism>
<dbReference type="HOGENOM" id="CLU_028906_4_1_1"/>
<dbReference type="InParanoid" id="C1G531"/>
<sequence>MYADGEALKHADMLYILWLRKLQLCLIEDLAAKVAARHCQGTPTKAVFYKEEANNRCYKVTFATGRNVVVRLPKLGIVALRREKVESELCVMDCLSQHSSIPIPRIFGSGVCDVGPYMVLEFIDGTPLGKYFHASLSDRSKAADLDSVKNGSELWRCYQEMARIFLTLSRCQFSQIGCPRRDADGIWSVDKRPVTYNINNLLMHANFPPRDLGKGPYSTATDYFVALARDHMRHLQTQRNDAVADEMDCKKKYVARCLFTKIAHSFSTTYNNGPFCLYCDDLQPSEVIVDADLRTQSVINWEFCYVAPAEFTHCSPWWLLLEGPHDLENGIDDFLSHYEPRQQIFLSVLRECEAEAAAQGYTVTPSLSEHMERSMQDGTFWFCLAARSCFLFDDIYWKFIDSKYYGEFTSIEDRIALLSKDEQTELDGFYQMKMEQAAERTLDKHQTFDEILAS</sequence>
<dbReference type="AlphaFoldDB" id="C1G531"/>
<dbReference type="PANTHER" id="PTHR21310">
    <property type="entry name" value="AMINOGLYCOSIDE PHOSPHOTRANSFERASE-RELATED-RELATED"/>
    <property type="match status" value="1"/>
</dbReference>
<proteinExistence type="predicted"/>
<evidence type="ECO:0008006" key="3">
    <source>
        <dbReference type="Google" id="ProtNLM"/>
    </source>
</evidence>
<dbReference type="InterPro" id="IPR011009">
    <property type="entry name" value="Kinase-like_dom_sf"/>
</dbReference>
<dbReference type="OrthoDB" id="4205945at2759"/>
<accession>C1G531</accession>
<dbReference type="KEGG" id="pbn:PADG_02047"/>
<dbReference type="VEuPathDB" id="FungiDB:PADG_02047"/>
<keyword evidence="2" id="KW-1185">Reference proteome</keyword>
<name>C1G531_PARBD</name>
<dbReference type="EMBL" id="KN275958">
    <property type="protein sequence ID" value="EEH45897.1"/>
    <property type="molecule type" value="Genomic_DNA"/>
</dbReference>
<gene>
    <name evidence="1" type="ORF">PADG_02047</name>
</gene>